<proteinExistence type="predicted"/>
<feature type="region of interest" description="Disordered" evidence="1">
    <location>
        <begin position="36"/>
        <end position="64"/>
    </location>
</feature>
<organism evidence="2 3">
    <name type="scientific">Champsocephalus gunnari</name>
    <name type="common">Mackerel icefish</name>
    <dbReference type="NCBI Taxonomy" id="52237"/>
    <lineage>
        <taxon>Eukaryota</taxon>
        <taxon>Metazoa</taxon>
        <taxon>Chordata</taxon>
        <taxon>Craniata</taxon>
        <taxon>Vertebrata</taxon>
        <taxon>Euteleostomi</taxon>
        <taxon>Actinopterygii</taxon>
        <taxon>Neopterygii</taxon>
        <taxon>Teleostei</taxon>
        <taxon>Neoteleostei</taxon>
        <taxon>Acanthomorphata</taxon>
        <taxon>Eupercaria</taxon>
        <taxon>Perciformes</taxon>
        <taxon>Notothenioidei</taxon>
        <taxon>Channichthyidae</taxon>
        <taxon>Champsocephalus</taxon>
    </lineage>
</organism>
<comment type="caution">
    <text evidence="2">The sequence shown here is derived from an EMBL/GenBank/DDBJ whole genome shotgun (WGS) entry which is preliminary data.</text>
</comment>
<evidence type="ECO:0000256" key="1">
    <source>
        <dbReference type="SAM" id="MobiDB-lite"/>
    </source>
</evidence>
<gene>
    <name evidence="2" type="ORF">CgunFtcFv8_003700</name>
</gene>
<sequence length="122" mass="13992">MVERFILIALKRIEEKLKTLTQRKLSHEAHQKLTELLLRHTNRKTQKKKGRSGRKSTPAQTEATRAKVEIYSKMLLRDMKQMMTAGVFTPPDLHCCTSMTPRLKALASTPRTSRRALFSDAA</sequence>
<feature type="compositionally biased region" description="Basic residues" evidence="1">
    <location>
        <begin position="40"/>
        <end position="54"/>
    </location>
</feature>
<keyword evidence="3" id="KW-1185">Reference proteome</keyword>
<dbReference type="EMBL" id="JAURVH010001515">
    <property type="protein sequence ID" value="KAK5931955.1"/>
    <property type="molecule type" value="Genomic_DNA"/>
</dbReference>
<reference evidence="2 3" key="1">
    <citation type="journal article" date="2023" name="Mol. Biol. Evol.">
        <title>Genomics of Secondarily Temperate Adaptation in the Only Non-Antarctic Icefish.</title>
        <authorList>
            <person name="Rivera-Colon A.G."/>
            <person name="Rayamajhi N."/>
            <person name="Minhas B.F."/>
            <person name="Madrigal G."/>
            <person name="Bilyk K.T."/>
            <person name="Yoon V."/>
            <person name="Hune M."/>
            <person name="Gregory S."/>
            <person name="Cheng C.H.C."/>
            <person name="Catchen J.M."/>
        </authorList>
    </citation>
    <scope>NUCLEOTIDE SEQUENCE [LARGE SCALE GENOMIC DNA]</scope>
    <source>
        <tissue evidence="2">White muscle</tissue>
    </source>
</reference>
<evidence type="ECO:0000313" key="2">
    <source>
        <dbReference type="EMBL" id="KAK5931955.1"/>
    </source>
</evidence>
<evidence type="ECO:0000313" key="3">
    <source>
        <dbReference type="Proteomes" id="UP001331515"/>
    </source>
</evidence>
<dbReference type="Proteomes" id="UP001331515">
    <property type="component" value="Unassembled WGS sequence"/>
</dbReference>
<accession>A0AAN8E020</accession>
<dbReference type="AlphaFoldDB" id="A0AAN8E020"/>
<name>A0AAN8E020_CHAGU</name>
<protein>
    <submittedName>
        <fullName evidence="2">Uncharacterized protein</fullName>
    </submittedName>
</protein>